<protein>
    <submittedName>
        <fullName evidence="2">Membrane-associated protein, putative</fullName>
    </submittedName>
</protein>
<keyword evidence="3" id="KW-1185">Reference proteome</keyword>
<reference evidence="3" key="1">
    <citation type="submission" date="2015-09" db="EMBL/GenBank/DDBJ databases">
        <authorList>
            <consortium name="Pathogen Informatics"/>
        </authorList>
    </citation>
    <scope>NUCLEOTIDE SEQUENCE [LARGE SCALE GENOMIC DNA]</scope>
    <source>
        <strain evidence="3">Lake Konstanz</strain>
    </source>
</reference>
<keyword evidence="1" id="KW-0812">Transmembrane</keyword>
<evidence type="ECO:0000256" key="1">
    <source>
        <dbReference type="SAM" id="Phobius"/>
    </source>
</evidence>
<keyword evidence="1" id="KW-1133">Transmembrane helix</keyword>
<dbReference type="EMBL" id="CYKH01000385">
    <property type="protein sequence ID" value="CUF69415.1"/>
    <property type="molecule type" value="Genomic_DNA"/>
</dbReference>
<keyword evidence="1" id="KW-0472">Membrane</keyword>
<dbReference type="AlphaFoldDB" id="A0A0S4ISV1"/>
<evidence type="ECO:0000313" key="2">
    <source>
        <dbReference type="EMBL" id="CUF69415.1"/>
    </source>
</evidence>
<evidence type="ECO:0000313" key="3">
    <source>
        <dbReference type="Proteomes" id="UP000051952"/>
    </source>
</evidence>
<accession>A0A0S4ISV1</accession>
<dbReference type="VEuPathDB" id="TriTrypDB:BSAL_64915"/>
<name>A0A0S4ISV1_BODSA</name>
<feature type="transmembrane region" description="Helical" evidence="1">
    <location>
        <begin position="21"/>
        <end position="46"/>
    </location>
</feature>
<sequence>MRVMRLDPSVNCDSNEYTKMFVVSMAALVVCGVGVPALSVVAVHMVRKVSCDGELRPASAIFYFLTGGYRAERWYWEGISLTKKLLLVVVTSVVKDDALRLLCSLWIMTASLLLNAIAQPWEDELLARGEVQSKRHEQRRKPRYMTDFQRPQELPLLLVVVEL</sequence>
<dbReference type="OrthoDB" id="77931at2759"/>
<dbReference type="Proteomes" id="UP000051952">
    <property type="component" value="Unassembled WGS sequence"/>
</dbReference>
<dbReference type="PANTHER" id="PTHR11319">
    <property type="entry name" value="G PROTEIN-COUPLED RECEPTOR-RELATED"/>
    <property type="match status" value="1"/>
</dbReference>
<organism evidence="2 3">
    <name type="scientific">Bodo saltans</name>
    <name type="common">Flagellated protozoan</name>
    <dbReference type="NCBI Taxonomy" id="75058"/>
    <lineage>
        <taxon>Eukaryota</taxon>
        <taxon>Discoba</taxon>
        <taxon>Euglenozoa</taxon>
        <taxon>Kinetoplastea</taxon>
        <taxon>Metakinetoplastina</taxon>
        <taxon>Eubodonida</taxon>
        <taxon>Bodonidae</taxon>
        <taxon>Bodo</taxon>
    </lineage>
</organism>
<proteinExistence type="predicted"/>
<dbReference type="PANTHER" id="PTHR11319:SF35">
    <property type="entry name" value="OUTER MEMBRANE PROTEIN PMPC-RELATED"/>
    <property type="match status" value="1"/>
</dbReference>
<gene>
    <name evidence="2" type="ORF">BSAL_64915</name>
</gene>